<dbReference type="Gene3D" id="3.40.50.1860">
    <property type="match status" value="2"/>
</dbReference>
<sequence>MVNEVECMQHTIGILGGMGPAATADMLSKFVHFRHVGQDQQHIPIIACSIPDIPDRSACLLSGGPSPYDYLERYLHMLESAGAECIVIPCNTAHYWFERLQHSAHVEMINILDATLSELPQHSQTVGLLATDATLATGLYQRKLVQQGKTLFVPEGKHQCAVMQAIYAYKAGNLLLSQTLLFPQIEALIEHGVDTLIMGCTEIPLIINTEVARFNCTFIDSTAALVRAAIRWYEEKNGETVSPERPELLGVE</sequence>
<dbReference type="STRING" id="569.A6V27_13480"/>
<dbReference type="AlphaFoldDB" id="A0A1C6Z7A7"/>
<keyword evidence="2 3" id="KW-0413">Isomerase</keyword>
<evidence type="ECO:0000313" key="3">
    <source>
        <dbReference type="EMBL" id="SCM55070.1"/>
    </source>
</evidence>
<name>A0A1C6Z7A7_HAFAL</name>
<dbReference type="PROSITE" id="PS00924">
    <property type="entry name" value="ASP_GLU_RACEMASE_2"/>
    <property type="match status" value="1"/>
</dbReference>
<organism evidence="3 4">
    <name type="scientific">Hafnia alvei</name>
    <dbReference type="NCBI Taxonomy" id="569"/>
    <lineage>
        <taxon>Bacteria</taxon>
        <taxon>Pseudomonadati</taxon>
        <taxon>Pseudomonadota</taxon>
        <taxon>Gammaproteobacteria</taxon>
        <taxon>Enterobacterales</taxon>
        <taxon>Hafniaceae</taxon>
        <taxon>Hafnia</taxon>
    </lineage>
</organism>
<dbReference type="InterPro" id="IPR001920">
    <property type="entry name" value="Asp/Glu_race"/>
</dbReference>
<dbReference type="PANTHER" id="PTHR21198:SF7">
    <property type="entry name" value="ASPARTATE-GLUTAMATE RACEMASE FAMILY"/>
    <property type="match status" value="1"/>
</dbReference>
<dbReference type="InterPro" id="IPR004380">
    <property type="entry name" value="Asp_race"/>
</dbReference>
<reference evidence="3 4" key="1">
    <citation type="submission" date="2016-09" db="EMBL/GenBank/DDBJ databases">
        <authorList>
            <person name="Capua I."/>
            <person name="De Benedictis P."/>
            <person name="Joannis T."/>
            <person name="Lombin L.H."/>
            <person name="Cattoli G."/>
        </authorList>
    </citation>
    <scope>NUCLEOTIDE SEQUENCE [LARGE SCALE GENOMIC DNA]</scope>
    <source>
        <strain evidence="3 4">GB001</strain>
    </source>
</reference>
<dbReference type="NCBIfam" id="TIGR00035">
    <property type="entry name" value="asp_race"/>
    <property type="match status" value="1"/>
</dbReference>
<dbReference type="EC" id="5.1.1.13" evidence="3"/>
<accession>A0A1C6Z7A7</accession>
<dbReference type="SUPFAM" id="SSF53681">
    <property type="entry name" value="Aspartate/glutamate racemase"/>
    <property type="match status" value="2"/>
</dbReference>
<protein>
    <submittedName>
        <fullName evidence="3">Aspartate racemase</fullName>
        <ecNumber evidence="3">5.1.1.13</ecNumber>
    </submittedName>
</protein>
<evidence type="ECO:0000256" key="2">
    <source>
        <dbReference type="ARBA" id="ARBA00023235"/>
    </source>
</evidence>
<dbReference type="InterPro" id="IPR033134">
    <property type="entry name" value="Asp/Glu_racemase_AS_2"/>
</dbReference>
<evidence type="ECO:0000313" key="4">
    <source>
        <dbReference type="Proteomes" id="UP000094844"/>
    </source>
</evidence>
<dbReference type="PANTHER" id="PTHR21198">
    <property type="entry name" value="GLUTAMATE RACEMASE"/>
    <property type="match status" value="1"/>
</dbReference>
<dbReference type="Proteomes" id="UP000094844">
    <property type="component" value="Unassembled WGS sequence"/>
</dbReference>
<comment type="similarity">
    <text evidence="1">Belongs to the aspartate/glutamate racemases family.</text>
</comment>
<dbReference type="EMBL" id="FMIQ01000087">
    <property type="protein sequence ID" value="SCM55070.1"/>
    <property type="molecule type" value="Genomic_DNA"/>
</dbReference>
<dbReference type="GO" id="GO:0047689">
    <property type="term" value="F:aspartate racemase activity"/>
    <property type="evidence" value="ECO:0007669"/>
    <property type="project" value="UniProtKB-EC"/>
</dbReference>
<gene>
    <name evidence="3" type="ORF">BN1044_04584</name>
</gene>
<evidence type="ECO:0000256" key="1">
    <source>
        <dbReference type="ARBA" id="ARBA00007847"/>
    </source>
</evidence>
<dbReference type="InterPro" id="IPR015942">
    <property type="entry name" value="Asp/Glu/hydantoin_racemase"/>
</dbReference>
<proteinExistence type="inferred from homology"/>
<dbReference type="Pfam" id="PF01177">
    <property type="entry name" value="Asp_Glu_race"/>
    <property type="match status" value="1"/>
</dbReference>